<name>A0A1G7JXE7_9ACTN</name>
<dbReference type="Proteomes" id="UP000199406">
    <property type="component" value="Unassembled WGS sequence"/>
</dbReference>
<dbReference type="Gene3D" id="3.10.180.10">
    <property type="entry name" value="2,3-Dihydroxybiphenyl 1,2-Dioxygenase, domain 1"/>
    <property type="match status" value="1"/>
</dbReference>
<dbReference type="STRING" id="1550231.SAMN05660662_1763"/>
<keyword evidence="1" id="KW-0046">Antibiotic resistance</keyword>
<evidence type="ECO:0000313" key="3">
    <source>
        <dbReference type="Proteomes" id="UP000199406"/>
    </source>
</evidence>
<dbReference type="CDD" id="cd08349">
    <property type="entry name" value="BLMA_like"/>
    <property type="match status" value="1"/>
</dbReference>
<keyword evidence="3" id="KW-1185">Reference proteome</keyword>
<accession>A0A1G7JXE7</accession>
<protein>
    <recommendedName>
        <fullName evidence="4">VOC family protein</fullName>
    </recommendedName>
</protein>
<evidence type="ECO:0008006" key="4">
    <source>
        <dbReference type="Google" id="ProtNLM"/>
    </source>
</evidence>
<dbReference type="SUPFAM" id="SSF54593">
    <property type="entry name" value="Glyoxalase/Bleomycin resistance protein/Dihydroxybiphenyl dioxygenase"/>
    <property type="match status" value="1"/>
</dbReference>
<dbReference type="InterPro" id="IPR029068">
    <property type="entry name" value="Glyas_Bleomycin-R_OHBP_Dase"/>
</dbReference>
<evidence type="ECO:0000256" key="1">
    <source>
        <dbReference type="ARBA" id="ARBA00023251"/>
    </source>
</evidence>
<organism evidence="2 3">
    <name type="scientific">Blastococcus aurantiacus</name>
    <dbReference type="NCBI Taxonomy" id="1550231"/>
    <lineage>
        <taxon>Bacteria</taxon>
        <taxon>Bacillati</taxon>
        <taxon>Actinomycetota</taxon>
        <taxon>Actinomycetes</taxon>
        <taxon>Geodermatophilales</taxon>
        <taxon>Geodermatophilaceae</taxon>
        <taxon>Blastococcus</taxon>
    </lineage>
</organism>
<gene>
    <name evidence="2" type="ORF">SAMN05660662_1763</name>
</gene>
<dbReference type="AlphaFoldDB" id="A0A1G7JXE7"/>
<dbReference type="GO" id="GO:0046677">
    <property type="term" value="P:response to antibiotic"/>
    <property type="evidence" value="ECO:0007669"/>
    <property type="project" value="UniProtKB-KW"/>
</dbReference>
<dbReference type="OrthoDB" id="6624781at2"/>
<evidence type="ECO:0000313" key="2">
    <source>
        <dbReference type="EMBL" id="SDF29580.1"/>
    </source>
</evidence>
<proteinExistence type="predicted"/>
<sequence length="120" mass="12794">MAHEHPQVRVSPIFPVTDLPRALDHYAALGCAVSTHDEGYGFAALAGVELHLVVTEGHDPLRTAAAAYLHVPDADALAARWADVERTTAPIDTDYGLREGAHIDPDGNLLRFGSPLPSHG</sequence>
<dbReference type="EMBL" id="FNBT01000002">
    <property type="protein sequence ID" value="SDF29580.1"/>
    <property type="molecule type" value="Genomic_DNA"/>
</dbReference>
<dbReference type="RefSeq" id="WP_091764898.1">
    <property type="nucleotide sequence ID" value="NZ_FNBT01000002.1"/>
</dbReference>
<dbReference type="InterPro" id="IPR000335">
    <property type="entry name" value="Bleomycin-R"/>
</dbReference>
<reference evidence="3" key="1">
    <citation type="submission" date="2016-10" db="EMBL/GenBank/DDBJ databases">
        <authorList>
            <person name="Varghese N."/>
            <person name="Submissions S."/>
        </authorList>
    </citation>
    <scope>NUCLEOTIDE SEQUENCE [LARGE SCALE GENOMIC DNA]</scope>
    <source>
        <strain evidence="3">DSM 44268</strain>
    </source>
</reference>